<dbReference type="PROSITE" id="PS52050">
    <property type="entry name" value="WYL"/>
    <property type="match status" value="1"/>
</dbReference>
<dbReference type="InterPro" id="IPR026881">
    <property type="entry name" value="WYL_dom"/>
</dbReference>
<dbReference type="Proteomes" id="UP001521209">
    <property type="component" value="Unassembled WGS sequence"/>
</dbReference>
<keyword evidence="4" id="KW-1185">Reference proteome</keyword>
<accession>A0ABS9E1D6</accession>
<dbReference type="Pfam" id="PF25583">
    <property type="entry name" value="WCX"/>
    <property type="match status" value="1"/>
</dbReference>
<dbReference type="EMBL" id="JAKGBZ010000076">
    <property type="protein sequence ID" value="MCF3948748.1"/>
    <property type="molecule type" value="Genomic_DNA"/>
</dbReference>
<dbReference type="RefSeq" id="WP_235706059.1">
    <property type="nucleotide sequence ID" value="NZ_JAKGBZ010000076.1"/>
</dbReference>
<dbReference type="PANTHER" id="PTHR34580:SF1">
    <property type="entry name" value="PROTEIN PAFC"/>
    <property type="match status" value="1"/>
</dbReference>
<feature type="domain" description="WYL" evidence="1">
    <location>
        <begin position="150"/>
        <end position="216"/>
    </location>
</feature>
<dbReference type="InterPro" id="IPR051534">
    <property type="entry name" value="CBASS_pafABC_assoc_protein"/>
</dbReference>
<organism evidence="3 4">
    <name type="scientific">Acidiphilium iwatense</name>
    <dbReference type="NCBI Taxonomy" id="768198"/>
    <lineage>
        <taxon>Bacteria</taxon>
        <taxon>Pseudomonadati</taxon>
        <taxon>Pseudomonadota</taxon>
        <taxon>Alphaproteobacteria</taxon>
        <taxon>Acetobacterales</taxon>
        <taxon>Acidocellaceae</taxon>
        <taxon>Acidiphilium</taxon>
    </lineage>
</organism>
<dbReference type="Pfam" id="PF13280">
    <property type="entry name" value="WYL"/>
    <property type="match status" value="1"/>
</dbReference>
<evidence type="ECO:0000313" key="4">
    <source>
        <dbReference type="Proteomes" id="UP001521209"/>
    </source>
</evidence>
<dbReference type="InterPro" id="IPR057727">
    <property type="entry name" value="WCX_dom"/>
</dbReference>
<evidence type="ECO:0000259" key="2">
    <source>
        <dbReference type="Pfam" id="PF25583"/>
    </source>
</evidence>
<gene>
    <name evidence="3" type="ORF">L2A60_19010</name>
</gene>
<protein>
    <submittedName>
        <fullName evidence="3">WYL domain-containing protein</fullName>
    </submittedName>
</protein>
<evidence type="ECO:0000313" key="3">
    <source>
        <dbReference type="EMBL" id="MCF3948748.1"/>
    </source>
</evidence>
<sequence>MRYEPATRLFQLAMRLAGSRAGLSLDEMADALGIGRRTAERLRDRLEEMFPQLEYLDGDDHIRRWRLPRTALPAVPVRPGAIATLEMLAREFEAKGDAAHAEDLREAACFMRFAMPADVLRHAEPDIEVLMQAEGSAAAPGPRLRLDRALLGELRHAILGMHYIRLKYRSAEVARATPRTLCPYAILYGRRAYLIAHTEAGAEMRLWRLDRIGDLKILPEIFPRREFDLAEFAAQSFGVFQEEPRDVVLRFTPEAAVDARGWLFHPSQTMKEQADGSLVVRFRCGGMRELGWHLHTWGDAVEWVEGSDG</sequence>
<reference evidence="3 4" key="1">
    <citation type="submission" date="2022-01" db="EMBL/GenBank/DDBJ databases">
        <authorList>
            <person name="Won M."/>
            <person name="Kim S.-J."/>
            <person name="Kwon S.-W."/>
        </authorList>
    </citation>
    <scope>NUCLEOTIDE SEQUENCE [LARGE SCALE GENOMIC DNA]</scope>
    <source>
        <strain evidence="3 4">KCTC 23505</strain>
    </source>
</reference>
<proteinExistence type="predicted"/>
<feature type="domain" description="WCX" evidence="2">
    <location>
        <begin position="244"/>
        <end position="304"/>
    </location>
</feature>
<name>A0ABS9E1D6_9PROT</name>
<dbReference type="PANTHER" id="PTHR34580">
    <property type="match status" value="1"/>
</dbReference>
<comment type="caution">
    <text evidence="3">The sequence shown here is derived from an EMBL/GenBank/DDBJ whole genome shotgun (WGS) entry which is preliminary data.</text>
</comment>
<evidence type="ECO:0000259" key="1">
    <source>
        <dbReference type="Pfam" id="PF13280"/>
    </source>
</evidence>